<keyword evidence="5" id="KW-1185">Reference proteome</keyword>
<dbReference type="PANTHER" id="PTHR43391:SF82">
    <property type="entry name" value="OXIDOREDUCTASE SADH-RELATED"/>
    <property type="match status" value="1"/>
</dbReference>
<evidence type="ECO:0000256" key="1">
    <source>
        <dbReference type="ARBA" id="ARBA00006484"/>
    </source>
</evidence>
<proteinExistence type="inferred from homology"/>
<accession>A0A9Y2F4S2</accession>
<protein>
    <submittedName>
        <fullName evidence="4">SDR family oxidoreductase</fullName>
    </submittedName>
</protein>
<evidence type="ECO:0000256" key="2">
    <source>
        <dbReference type="ARBA" id="ARBA00023002"/>
    </source>
</evidence>
<dbReference type="PRINTS" id="PR00081">
    <property type="entry name" value="GDHRDH"/>
</dbReference>
<comment type="similarity">
    <text evidence="1 3">Belongs to the short-chain dehydrogenases/reductases (SDR) family.</text>
</comment>
<sequence length="272" mass="28968">MSDRKSIFITGGGSGIGREVAIYFAKRGWFVGIADISDAGMQETLGMIEGGFKYAHKLDVRDRAAWDEALNAFSTAAGGRIDVVFNNAGIGHGGPIIEQPTNEVEALLDVNLKGVIYGAQAAHPHLKKTAPGSALINTASLAGIIGAPNLSVYCATKWAVRGLTNSLDAEWAEDGIKVASLCPGFIDTPIIEQTAEGTNQSVKEQLVDAGVEVNPVSIVPEVVWNAVHGDKLDYTVGKMAKRLLFLSRWMPGKVRKEMRTNGIGTEDMKTAS</sequence>
<dbReference type="GO" id="GO:0016491">
    <property type="term" value="F:oxidoreductase activity"/>
    <property type="evidence" value="ECO:0007669"/>
    <property type="project" value="UniProtKB-KW"/>
</dbReference>
<evidence type="ECO:0000256" key="3">
    <source>
        <dbReference type="RuleBase" id="RU000363"/>
    </source>
</evidence>
<dbReference type="Gene3D" id="3.40.50.720">
    <property type="entry name" value="NAD(P)-binding Rossmann-like Domain"/>
    <property type="match status" value="1"/>
</dbReference>
<dbReference type="Pfam" id="PF00106">
    <property type="entry name" value="adh_short"/>
    <property type="match status" value="1"/>
</dbReference>
<dbReference type="NCBIfam" id="NF006123">
    <property type="entry name" value="PRK08267.1"/>
    <property type="match status" value="1"/>
</dbReference>
<name>A0A9Y2F4S2_9SPHN</name>
<dbReference type="Proteomes" id="UP001231445">
    <property type="component" value="Chromosome"/>
</dbReference>
<gene>
    <name evidence="4" type="ORF">QQX03_10085</name>
</gene>
<dbReference type="PANTHER" id="PTHR43391">
    <property type="entry name" value="RETINOL DEHYDROGENASE-RELATED"/>
    <property type="match status" value="1"/>
</dbReference>
<dbReference type="InterPro" id="IPR036291">
    <property type="entry name" value="NAD(P)-bd_dom_sf"/>
</dbReference>
<dbReference type="RefSeq" id="WP_285975605.1">
    <property type="nucleotide sequence ID" value="NZ_CP127221.1"/>
</dbReference>
<reference evidence="4 5" key="1">
    <citation type="submission" date="2023-06" db="EMBL/GenBank/DDBJ databases">
        <title>Altererythrobacter rubellus NBRC 112769 genome.</title>
        <authorList>
            <person name="Zhang K."/>
        </authorList>
    </citation>
    <scope>NUCLEOTIDE SEQUENCE [LARGE SCALE GENOMIC DNA]</scope>
    <source>
        <strain evidence="4 5">NBRC 112769</strain>
    </source>
</reference>
<keyword evidence="2" id="KW-0560">Oxidoreductase</keyword>
<dbReference type="EMBL" id="CP127221">
    <property type="protein sequence ID" value="WIW95290.1"/>
    <property type="molecule type" value="Genomic_DNA"/>
</dbReference>
<dbReference type="InterPro" id="IPR002347">
    <property type="entry name" value="SDR_fam"/>
</dbReference>
<evidence type="ECO:0000313" key="5">
    <source>
        <dbReference type="Proteomes" id="UP001231445"/>
    </source>
</evidence>
<dbReference type="AlphaFoldDB" id="A0A9Y2F4S2"/>
<dbReference type="SUPFAM" id="SSF51735">
    <property type="entry name" value="NAD(P)-binding Rossmann-fold domains"/>
    <property type="match status" value="1"/>
</dbReference>
<dbReference type="KEGG" id="arue:QQX03_10085"/>
<organism evidence="4 5">
    <name type="scientific">Altererythrobacter rubellus</name>
    <dbReference type="NCBI Taxonomy" id="2173831"/>
    <lineage>
        <taxon>Bacteria</taxon>
        <taxon>Pseudomonadati</taxon>
        <taxon>Pseudomonadota</taxon>
        <taxon>Alphaproteobacteria</taxon>
        <taxon>Sphingomonadales</taxon>
        <taxon>Erythrobacteraceae</taxon>
        <taxon>Altererythrobacter</taxon>
    </lineage>
</organism>
<evidence type="ECO:0000313" key="4">
    <source>
        <dbReference type="EMBL" id="WIW95290.1"/>
    </source>
</evidence>
<dbReference type="PRINTS" id="PR00080">
    <property type="entry name" value="SDRFAMILY"/>
</dbReference>